<dbReference type="EMBL" id="JARQWQ010000033">
    <property type="protein sequence ID" value="KAK2561389.1"/>
    <property type="molecule type" value="Genomic_DNA"/>
</dbReference>
<feature type="compositionally biased region" description="Polar residues" evidence="1">
    <location>
        <begin position="169"/>
        <end position="178"/>
    </location>
</feature>
<comment type="caution">
    <text evidence="2">The sequence shown here is derived from an EMBL/GenBank/DDBJ whole genome shotgun (WGS) entry which is preliminary data.</text>
</comment>
<organism evidence="2 3">
    <name type="scientific">Acropora cervicornis</name>
    <name type="common">Staghorn coral</name>
    <dbReference type="NCBI Taxonomy" id="6130"/>
    <lineage>
        <taxon>Eukaryota</taxon>
        <taxon>Metazoa</taxon>
        <taxon>Cnidaria</taxon>
        <taxon>Anthozoa</taxon>
        <taxon>Hexacorallia</taxon>
        <taxon>Scleractinia</taxon>
        <taxon>Astrocoeniina</taxon>
        <taxon>Acroporidae</taxon>
        <taxon>Acropora</taxon>
    </lineage>
</organism>
<feature type="compositionally biased region" description="Polar residues" evidence="1">
    <location>
        <begin position="148"/>
        <end position="158"/>
    </location>
</feature>
<evidence type="ECO:0000313" key="3">
    <source>
        <dbReference type="Proteomes" id="UP001249851"/>
    </source>
</evidence>
<keyword evidence="3" id="KW-1185">Reference proteome</keyword>
<sequence>MAAASTKQKRFQWNKGDKIENLIRCLGNFKAQMEYKNIDFNADKVKQYEAVREAMARIYEEEPTFFGPAVITPMPAPVDQVNEGEMAEIQKRQKIDKELIKKGYTRVQEKLKEIRQNFAIAVTSGSRSGSGKIVLEYFDQLKQIWGGSPSTEPLSSGVGTDDFTDSNENESTLDTQLASDDADVEELAISSSSHSEGDNMLSSEGESPSGSVGKKSFKGKKRVSSNPVPKLIDNKRKHLEGQLSASQRDQLLINESKEDSQFKRDIAEAIRQSNETFSQAMQQMSMSMLQVAQGFTHSIDVLAGAMVNKPSQPQYQHAPYLPTDMSGQERMHGPAHPTGYSQINTSYQEQVYRYDHEDSQTGMDNTSNQQFHSL</sequence>
<feature type="region of interest" description="Disordered" evidence="1">
    <location>
        <begin position="148"/>
        <end position="245"/>
    </location>
</feature>
<dbReference type="AlphaFoldDB" id="A0AAD9QHF3"/>
<evidence type="ECO:0000256" key="1">
    <source>
        <dbReference type="SAM" id="MobiDB-lite"/>
    </source>
</evidence>
<name>A0AAD9QHF3_ACRCE</name>
<dbReference type="Proteomes" id="UP001249851">
    <property type="component" value="Unassembled WGS sequence"/>
</dbReference>
<protein>
    <submittedName>
        <fullName evidence="2">Uncharacterized protein</fullName>
    </submittedName>
</protein>
<evidence type="ECO:0000313" key="2">
    <source>
        <dbReference type="EMBL" id="KAK2561389.1"/>
    </source>
</evidence>
<feature type="compositionally biased region" description="Low complexity" evidence="1">
    <location>
        <begin position="202"/>
        <end position="214"/>
    </location>
</feature>
<gene>
    <name evidence="2" type="ORF">P5673_015907</name>
</gene>
<accession>A0AAD9QHF3</accession>
<proteinExistence type="predicted"/>
<reference evidence="2" key="1">
    <citation type="journal article" date="2023" name="G3 (Bethesda)">
        <title>Whole genome assembly and annotation of the endangered Caribbean coral Acropora cervicornis.</title>
        <authorList>
            <person name="Selwyn J.D."/>
            <person name="Vollmer S.V."/>
        </authorList>
    </citation>
    <scope>NUCLEOTIDE SEQUENCE</scope>
    <source>
        <strain evidence="2">K2</strain>
    </source>
</reference>
<reference evidence="2" key="2">
    <citation type="journal article" date="2023" name="Science">
        <title>Genomic signatures of disease resistance in endangered staghorn corals.</title>
        <authorList>
            <person name="Vollmer S.V."/>
            <person name="Selwyn J.D."/>
            <person name="Despard B.A."/>
            <person name="Roesel C.L."/>
        </authorList>
    </citation>
    <scope>NUCLEOTIDE SEQUENCE</scope>
    <source>
        <strain evidence="2">K2</strain>
    </source>
</reference>